<feature type="region of interest" description="Disordered" evidence="1">
    <location>
        <begin position="23"/>
        <end position="43"/>
    </location>
</feature>
<dbReference type="AlphaFoldDB" id="A0A392U744"/>
<evidence type="ECO:0000313" key="2">
    <source>
        <dbReference type="EMBL" id="MCI68604.1"/>
    </source>
</evidence>
<name>A0A392U744_9FABA</name>
<comment type="caution">
    <text evidence="2">The sequence shown here is derived from an EMBL/GenBank/DDBJ whole genome shotgun (WGS) entry which is preliminary data.</text>
</comment>
<sequence length="43" mass="4842">RTVVEQAVESLSKQLLHRRGVVPAGAPMLKSKRAQEIQERESK</sequence>
<keyword evidence="3" id="KW-1185">Reference proteome</keyword>
<accession>A0A392U744</accession>
<feature type="non-terminal residue" evidence="2">
    <location>
        <position position="1"/>
    </location>
</feature>
<organism evidence="2 3">
    <name type="scientific">Trifolium medium</name>
    <dbReference type="NCBI Taxonomy" id="97028"/>
    <lineage>
        <taxon>Eukaryota</taxon>
        <taxon>Viridiplantae</taxon>
        <taxon>Streptophyta</taxon>
        <taxon>Embryophyta</taxon>
        <taxon>Tracheophyta</taxon>
        <taxon>Spermatophyta</taxon>
        <taxon>Magnoliopsida</taxon>
        <taxon>eudicotyledons</taxon>
        <taxon>Gunneridae</taxon>
        <taxon>Pentapetalae</taxon>
        <taxon>rosids</taxon>
        <taxon>fabids</taxon>
        <taxon>Fabales</taxon>
        <taxon>Fabaceae</taxon>
        <taxon>Papilionoideae</taxon>
        <taxon>50 kb inversion clade</taxon>
        <taxon>NPAAA clade</taxon>
        <taxon>Hologalegina</taxon>
        <taxon>IRL clade</taxon>
        <taxon>Trifolieae</taxon>
        <taxon>Trifolium</taxon>
    </lineage>
</organism>
<protein>
    <submittedName>
        <fullName evidence="2">Uncharacterized protein</fullName>
    </submittedName>
</protein>
<evidence type="ECO:0000313" key="3">
    <source>
        <dbReference type="Proteomes" id="UP000265520"/>
    </source>
</evidence>
<dbReference type="EMBL" id="LXQA010739407">
    <property type="protein sequence ID" value="MCI68604.1"/>
    <property type="molecule type" value="Genomic_DNA"/>
</dbReference>
<proteinExistence type="predicted"/>
<reference evidence="2 3" key="1">
    <citation type="journal article" date="2018" name="Front. Plant Sci.">
        <title>Red Clover (Trifolium pratense) and Zigzag Clover (T. medium) - A Picture of Genomic Similarities and Differences.</title>
        <authorList>
            <person name="Dluhosova J."/>
            <person name="Istvanek J."/>
            <person name="Nedelnik J."/>
            <person name="Repkova J."/>
        </authorList>
    </citation>
    <scope>NUCLEOTIDE SEQUENCE [LARGE SCALE GENOMIC DNA]</scope>
    <source>
        <strain evidence="3">cv. 10/8</strain>
        <tissue evidence="2">Leaf</tissue>
    </source>
</reference>
<dbReference type="Proteomes" id="UP000265520">
    <property type="component" value="Unassembled WGS sequence"/>
</dbReference>
<evidence type="ECO:0000256" key="1">
    <source>
        <dbReference type="SAM" id="MobiDB-lite"/>
    </source>
</evidence>
<feature type="compositionally biased region" description="Basic and acidic residues" evidence="1">
    <location>
        <begin position="33"/>
        <end position="43"/>
    </location>
</feature>